<sequence length="232" mass="24339">MKSLGTHPMKTALATGLLATVLSTGAASAVTLISSTVNNGSFESVDGVVNTSYIEKVTQFDGAAAGEVDNWTIWSSVATNFNNSGTEVWSPAPAAPVGPDGIRFAFLQPGNAIYNLTSHTIQAGDMLSFSWDHIRGRNLSHTVTLVYFDGTNVLPVPATEVFATASSQSYSGTFTIPAGSLAIGHTLGLGIVNTSDNWVEVDNFKLDTIPEPSVALLGALGLLGFSRRRRSC</sequence>
<dbReference type="Pfam" id="PF07589">
    <property type="entry name" value="PEP-CTERM"/>
    <property type="match status" value="1"/>
</dbReference>
<feature type="signal peptide" evidence="1">
    <location>
        <begin position="1"/>
        <end position="29"/>
    </location>
</feature>
<dbReference type="Proteomes" id="UP001207930">
    <property type="component" value="Unassembled WGS sequence"/>
</dbReference>
<keyword evidence="4" id="KW-1185">Reference proteome</keyword>
<dbReference type="InterPro" id="IPR013424">
    <property type="entry name" value="Ice-binding_C"/>
</dbReference>
<organism evidence="3 4">
    <name type="scientific">Luteolibacter flavescens</name>
    <dbReference type="NCBI Taxonomy" id="1859460"/>
    <lineage>
        <taxon>Bacteria</taxon>
        <taxon>Pseudomonadati</taxon>
        <taxon>Verrucomicrobiota</taxon>
        <taxon>Verrucomicrobiia</taxon>
        <taxon>Verrucomicrobiales</taxon>
        <taxon>Verrucomicrobiaceae</taxon>
        <taxon>Luteolibacter</taxon>
    </lineage>
</organism>
<proteinExistence type="predicted"/>
<comment type="caution">
    <text evidence="3">The sequence shown here is derived from an EMBL/GenBank/DDBJ whole genome shotgun (WGS) entry which is preliminary data.</text>
</comment>
<evidence type="ECO:0000256" key="1">
    <source>
        <dbReference type="SAM" id="SignalP"/>
    </source>
</evidence>
<reference evidence="3 4" key="1">
    <citation type="submission" date="2022-10" db="EMBL/GenBank/DDBJ databases">
        <title>Luteolibacter flavescens strain MCCC 1K03193, whole genome shotgun sequencing project.</title>
        <authorList>
            <person name="Zhao G."/>
            <person name="Shen L."/>
        </authorList>
    </citation>
    <scope>NUCLEOTIDE SEQUENCE [LARGE SCALE GENOMIC DNA]</scope>
    <source>
        <strain evidence="3 4">MCCC 1K03193</strain>
    </source>
</reference>
<feature type="domain" description="Ice-binding protein C-terminal" evidence="2">
    <location>
        <begin position="208"/>
        <end position="230"/>
    </location>
</feature>
<accession>A0ABT3FRW0</accession>
<evidence type="ECO:0000313" key="4">
    <source>
        <dbReference type="Proteomes" id="UP001207930"/>
    </source>
</evidence>
<name>A0ABT3FRW0_9BACT</name>
<keyword evidence="1" id="KW-0732">Signal</keyword>
<dbReference type="EMBL" id="JAPDDS010000009">
    <property type="protein sequence ID" value="MCW1886317.1"/>
    <property type="molecule type" value="Genomic_DNA"/>
</dbReference>
<evidence type="ECO:0000313" key="3">
    <source>
        <dbReference type="EMBL" id="MCW1886317.1"/>
    </source>
</evidence>
<evidence type="ECO:0000259" key="2">
    <source>
        <dbReference type="Pfam" id="PF07589"/>
    </source>
</evidence>
<feature type="chain" id="PRO_5046350042" description="Ice-binding protein C-terminal domain-containing protein" evidence="1">
    <location>
        <begin position="30"/>
        <end position="232"/>
    </location>
</feature>
<dbReference type="RefSeq" id="WP_264502273.1">
    <property type="nucleotide sequence ID" value="NZ_JAPDDS010000009.1"/>
</dbReference>
<protein>
    <recommendedName>
        <fullName evidence="2">Ice-binding protein C-terminal domain-containing protein</fullName>
    </recommendedName>
</protein>
<gene>
    <name evidence="3" type="ORF">OKA04_16385</name>
</gene>